<dbReference type="RefSeq" id="WP_344389720.1">
    <property type="nucleotide sequence ID" value="NZ_BAAASJ010000026.1"/>
</dbReference>
<dbReference type="Pfam" id="PF08239">
    <property type="entry name" value="SH3_3"/>
    <property type="match status" value="1"/>
</dbReference>
<accession>A0ABN3QPD3</accession>
<organism evidence="3 4">
    <name type="scientific">Streptomyces vastus</name>
    <dbReference type="NCBI Taxonomy" id="285451"/>
    <lineage>
        <taxon>Bacteria</taxon>
        <taxon>Bacillati</taxon>
        <taxon>Actinomycetota</taxon>
        <taxon>Actinomycetes</taxon>
        <taxon>Kitasatosporales</taxon>
        <taxon>Streptomycetaceae</taxon>
        <taxon>Streptomyces</taxon>
    </lineage>
</organism>
<name>A0ABN3QPD3_9ACTN</name>
<evidence type="ECO:0000313" key="3">
    <source>
        <dbReference type="EMBL" id="GAA2631808.1"/>
    </source>
</evidence>
<feature type="domain" description="SH3b" evidence="2">
    <location>
        <begin position="114"/>
        <end position="172"/>
    </location>
</feature>
<dbReference type="Proteomes" id="UP001500151">
    <property type="component" value="Unassembled WGS sequence"/>
</dbReference>
<evidence type="ECO:0000256" key="1">
    <source>
        <dbReference type="SAM" id="MobiDB-lite"/>
    </source>
</evidence>
<protein>
    <recommendedName>
        <fullName evidence="2">SH3b domain-containing protein</fullName>
    </recommendedName>
</protein>
<reference evidence="3 4" key="1">
    <citation type="journal article" date="2019" name="Int. J. Syst. Evol. Microbiol.">
        <title>The Global Catalogue of Microorganisms (GCM) 10K type strain sequencing project: providing services to taxonomists for standard genome sequencing and annotation.</title>
        <authorList>
            <consortium name="The Broad Institute Genomics Platform"/>
            <consortium name="The Broad Institute Genome Sequencing Center for Infectious Disease"/>
            <person name="Wu L."/>
            <person name="Ma J."/>
        </authorList>
    </citation>
    <scope>NUCLEOTIDE SEQUENCE [LARGE SCALE GENOMIC DNA]</scope>
    <source>
        <strain evidence="3 4">JCM 4524</strain>
    </source>
</reference>
<feature type="region of interest" description="Disordered" evidence="1">
    <location>
        <begin position="52"/>
        <end position="107"/>
    </location>
</feature>
<gene>
    <name evidence="3" type="ORF">GCM10010307_24590</name>
</gene>
<proteinExistence type="predicted"/>
<evidence type="ECO:0000259" key="2">
    <source>
        <dbReference type="Pfam" id="PF08239"/>
    </source>
</evidence>
<comment type="caution">
    <text evidence="3">The sequence shown here is derived from an EMBL/GenBank/DDBJ whole genome shotgun (WGS) entry which is preliminary data.</text>
</comment>
<keyword evidence="4" id="KW-1185">Reference proteome</keyword>
<dbReference type="InterPro" id="IPR003646">
    <property type="entry name" value="SH3-like_bac-type"/>
</dbReference>
<sequence length="181" mass="20714">MGFRRITDWAPYWEAQNRNAPRWRSRRGDPQGRLLAWRSVTGSHPCTPFRRPTHVPAFRCHPPRYSHRRRHSRARRPPSPALANGDDDGNDWGGQHSRQDNNQEFTEGRVTAVGGLTLRDRPTPDSRAIGLAPQGSTVRIFCRTPGATVDGNHLWYLLADGVWAWGSARYIDIFGHEPRWC</sequence>
<dbReference type="EMBL" id="BAAASJ010000026">
    <property type="protein sequence ID" value="GAA2631808.1"/>
    <property type="molecule type" value="Genomic_DNA"/>
</dbReference>
<feature type="compositionally biased region" description="Basic residues" evidence="1">
    <location>
        <begin position="61"/>
        <end position="76"/>
    </location>
</feature>
<evidence type="ECO:0000313" key="4">
    <source>
        <dbReference type="Proteomes" id="UP001500151"/>
    </source>
</evidence>